<keyword evidence="4" id="KW-1185">Reference proteome</keyword>
<organism evidence="3 4">
    <name type="scientific">Paenalkalicoccus suaedae</name>
    <dbReference type="NCBI Taxonomy" id="2592382"/>
    <lineage>
        <taxon>Bacteria</taxon>
        <taxon>Bacillati</taxon>
        <taxon>Bacillota</taxon>
        <taxon>Bacilli</taxon>
        <taxon>Bacillales</taxon>
        <taxon>Bacillaceae</taxon>
        <taxon>Paenalkalicoccus</taxon>
    </lineage>
</organism>
<dbReference type="PROSITE" id="PS51462">
    <property type="entry name" value="NUDIX"/>
    <property type="match status" value="1"/>
</dbReference>
<dbReference type="InterPro" id="IPR020084">
    <property type="entry name" value="NUDIX_hydrolase_CS"/>
</dbReference>
<dbReference type="Gene3D" id="3.90.79.10">
    <property type="entry name" value="Nucleoside Triphosphate Pyrophosphohydrolase"/>
    <property type="match status" value="1"/>
</dbReference>
<evidence type="ECO:0000313" key="3">
    <source>
        <dbReference type="EMBL" id="QKS73326.1"/>
    </source>
</evidence>
<keyword evidence="1" id="KW-0378">Hydrolase</keyword>
<gene>
    <name evidence="3" type="ORF">FLK61_38460</name>
</gene>
<sequence length="176" mass="20563">MELWDIYDAHRNKTGRQIERGADFKPGDYHLVVHVAIFNDNNEMLIQQRQQNRDNWPSLWDISMGGSALAGETSQQAAERELFEELGIRLSFKNRRPTLTANFDRGFDDFYVINYPVQIEDLPLPTDEVQRARFATCDDILELIEQGIFLPHSEAFIRLLFATKTDTGMHNWKNFR</sequence>
<dbReference type="Proteomes" id="UP000318138">
    <property type="component" value="Chromosome"/>
</dbReference>
<name>A0A859FKL7_9BACI</name>
<evidence type="ECO:0000313" key="4">
    <source>
        <dbReference type="Proteomes" id="UP000318138"/>
    </source>
</evidence>
<dbReference type="KEGG" id="psua:FLK61_38460"/>
<dbReference type="PANTHER" id="PTHR10885:SF0">
    <property type="entry name" value="ISOPENTENYL-DIPHOSPHATE DELTA-ISOMERASE"/>
    <property type="match status" value="1"/>
</dbReference>
<accession>A0A859FKL7</accession>
<feature type="domain" description="Nudix hydrolase" evidence="2">
    <location>
        <begin position="28"/>
        <end position="163"/>
    </location>
</feature>
<proteinExistence type="predicted"/>
<dbReference type="InterPro" id="IPR015797">
    <property type="entry name" value="NUDIX_hydrolase-like_dom_sf"/>
</dbReference>
<evidence type="ECO:0000256" key="1">
    <source>
        <dbReference type="ARBA" id="ARBA00022801"/>
    </source>
</evidence>
<dbReference type="PROSITE" id="PS00893">
    <property type="entry name" value="NUDIX_BOX"/>
    <property type="match status" value="1"/>
</dbReference>
<dbReference type="Pfam" id="PF00293">
    <property type="entry name" value="NUDIX"/>
    <property type="match status" value="1"/>
</dbReference>
<dbReference type="SUPFAM" id="SSF55811">
    <property type="entry name" value="Nudix"/>
    <property type="match status" value="1"/>
</dbReference>
<dbReference type="GO" id="GO:0016787">
    <property type="term" value="F:hydrolase activity"/>
    <property type="evidence" value="ECO:0007669"/>
    <property type="project" value="UniProtKB-KW"/>
</dbReference>
<reference evidence="4" key="1">
    <citation type="submission" date="2019-07" db="EMBL/GenBank/DDBJ databases">
        <title>Bacillus alkalisoli sp. nov. isolated from saline soil.</title>
        <authorList>
            <person name="Sun J.-Q."/>
            <person name="Xu L."/>
        </authorList>
    </citation>
    <scope>NUCLEOTIDE SEQUENCE [LARGE SCALE GENOMIC DNA]</scope>
    <source>
        <strain evidence="4">M4U3P1</strain>
    </source>
</reference>
<dbReference type="PANTHER" id="PTHR10885">
    <property type="entry name" value="ISOPENTENYL-DIPHOSPHATE DELTA-ISOMERASE"/>
    <property type="match status" value="1"/>
</dbReference>
<protein>
    <submittedName>
        <fullName evidence="3">NUDIX domain-containing protein</fullName>
    </submittedName>
</protein>
<dbReference type="CDD" id="cd04693">
    <property type="entry name" value="NUDIX_Hydrolase"/>
    <property type="match status" value="1"/>
</dbReference>
<dbReference type="EMBL" id="CP041372">
    <property type="protein sequence ID" value="QKS73326.1"/>
    <property type="molecule type" value="Genomic_DNA"/>
</dbReference>
<dbReference type="InterPro" id="IPR000086">
    <property type="entry name" value="NUDIX_hydrolase_dom"/>
</dbReference>
<dbReference type="AlphaFoldDB" id="A0A859FKL7"/>
<evidence type="ECO:0000259" key="2">
    <source>
        <dbReference type="PROSITE" id="PS51462"/>
    </source>
</evidence>